<proteinExistence type="predicted"/>
<dbReference type="EMBL" id="KN739259">
    <property type="protein sequence ID" value="KIH54338.1"/>
    <property type="molecule type" value="Genomic_DNA"/>
</dbReference>
<keyword evidence="1" id="KW-0472">Membrane</keyword>
<protein>
    <recommendedName>
        <fullName evidence="4">Neurotransmitter-gated ion-channel transmembrane region</fullName>
    </recommendedName>
</protein>
<evidence type="ECO:0000313" key="2">
    <source>
        <dbReference type="EMBL" id="KIH54338.1"/>
    </source>
</evidence>
<reference evidence="2 3" key="1">
    <citation type="submission" date="2013-12" db="EMBL/GenBank/DDBJ databases">
        <title>Draft genome of the parsitic nematode Ancylostoma duodenale.</title>
        <authorList>
            <person name="Mitreva M."/>
        </authorList>
    </citation>
    <scope>NUCLEOTIDE SEQUENCE [LARGE SCALE GENOMIC DNA]</scope>
    <source>
        <strain evidence="2 3">Zhejiang</strain>
    </source>
</reference>
<gene>
    <name evidence="2" type="ORF">ANCDUO_15517</name>
</gene>
<keyword evidence="1" id="KW-1133">Transmembrane helix</keyword>
<dbReference type="InterPro" id="IPR036719">
    <property type="entry name" value="Neuro-gated_channel_TM_sf"/>
</dbReference>
<dbReference type="InterPro" id="IPR038050">
    <property type="entry name" value="Neuro_actylchol_rec"/>
</dbReference>
<organism evidence="2 3">
    <name type="scientific">Ancylostoma duodenale</name>
    <dbReference type="NCBI Taxonomy" id="51022"/>
    <lineage>
        <taxon>Eukaryota</taxon>
        <taxon>Metazoa</taxon>
        <taxon>Ecdysozoa</taxon>
        <taxon>Nematoda</taxon>
        <taxon>Chromadorea</taxon>
        <taxon>Rhabditida</taxon>
        <taxon>Rhabditina</taxon>
        <taxon>Rhabditomorpha</taxon>
        <taxon>Strongyloidea</taxon>
        <taxon>Ancylostomatidae</taxon>
        <taxon>Ancylostomatinae</taxon>
        <taxon>Ancylostoma</taxon>
    </lineage>
</organism>
<feature type="transmembrane region" description="Helical" evidence="1">
    <location>
        <begin position="159"/>
        <end position="178"/>
    </location>
</feature>
<dbReference type="Proteomes" id="UP000054047">
    <property type="component" value="Unassembled WGS sequence"/>
</dbReference>
<keyword evidence="3" id="KW-1185">Reference proteome</keyword>
<dbReference type="GO" id="GO:0016020">
    <property type="term" value="C:membrane"/>
    <property type="evidence" value="ECO:0007669"/>
    <property type="project" value="InterPro"/>
</dbReference>
<dbReference type="SUPFAM" id="SSF90112">
    <property type="entry name" value="Neurotransmitter-gated ion-channel transmembrane pore"/>
    <property type="match status" value="1"/>
</dbReference>
<dbReference type="OrthoDB" id="5975154at2759"/>
<evidence type="ECO:0000256" key="1">
    <source>
        <dbReference type="SAM" id="Phobius"/>
    </source>
</evidence>
<sequence>MKRPGYRFTSAKAVNEHVLDETYCVQAGGLVTRGECAARDGELSSSCNELNVENPDVLCSALPGERLELPRKVGEGLFVPRKCESSRKRRMERCERYVSKCKEVSMDGTPEEQHSMLTLDLYVQISRRLRGLRGYLDERVVKRESMEEWKFAAIALDRLCLYMFGIFLTVCTTAIFLIEPVTKRKALP</sequence>
<name>A0A0C2CDC6_9BILA</name>
<evidence type="ECO:0008006" key="4">
    <source>
        <dbReference type="Google" id="ProtNLM"/>
    </source>
</evidence>
<evidence type="ECO:0000313" key="3">
    <source>
        <dbReference type="Proteomes" id="UP000054047"/>
    </source>
</evidence>
<keyword evidence="1" id="KW-0812">Transmembrane</keyword>
<dbReference type="Gene3D" id="1.20.58.390">
    <property type="entry name" value="Neurotransmitter-gated ion-channel transmembrane domain"/>
    <property type="match status" value="1"/>
</dbReference>
<dbReference type="GO" id="GO:0006811">
    <property type="term" value="P:monoatomic ion transport"/>
    <property type="evidence" value="ECO:0007669"/>
    <property type="project" value="InterPro"/>
</dbReference>
<accession>A0A0C2CDC6</accession>
<dbReference type="AlphaFoldDB" id="A0A0C2CDC6"/>